<evidence type="ECO:0000313" key="1">
    <source>
        <dbReference type="EMBL" id="MCD2192827.1"/>
    </source>
</evidence>
<name>A0ABS8P3J8_9PSEU</name>
<dbReference type="Gene3D" id="3.30.70.100">
    <property type="match status" value="1"/>
</dbReference>
<protein>
    <recommendedName>
        <fullName evidence="3">Antibiotic biosynthesis monooxygenase</fullName>
    </recommendedName>
</protein>
<gene>
    <name evidence="1" type="ORF">LQ327_05420</name>
</gene>
<reference evidence="1 2" key="1">
    <citation type="submission" date="2021-11" db="EMBL/GenBank/DDBJ databases">
        <title>Draft genome sequence of Actinomycetospora sp. SF1 isolated from the rhizosphere soil.</title>
        <authorList>
            <person name="Duangmal K."/>
            <person name="Chantavorakit T."/>
        </authorList>
    </citation>
    <scope>NUCLEOTIDE SEQUENCE [LARGE SCALE GENOMIC DNA]</scope>
    <source>
        <strain evidence="1 2">TBRC 5722</strain>
    </source>
</reference>
<comment type="caution">
    <text evidence="1">The sequence shown here is derived from an EMBL/GenBank/DDBJ whole genome shotgun (WGS) entry which is preliminary data.</text>
</comment>
<dbReference type="EMBL" id="JAJNDB010000001">
    <property type="protein sequence ID" value="MCD2192827.1"/>
    <property type="molecule type" value="Genomic_DNA"/>
</dbReference>
<organism evidence="1 2">
    <name type="scientific">Actinomycetospora endophytica</name>
    <dbReference type="NCBI Taxonomy" id="2291215"/>
    <lineage>
        <taxon>Bacteria</taxon>
        <taxon>Bacillati</taxon>
        <taxon>Actinomycetota</taxon>
        <taxon>Actinomycetes</taxon>
        <taxon>Pseudonocardiales</taxon>
        <taxon>Pseudonocardiaceae</taxon>
        <taxon>Actinomycetospora</taxon>
    </lineage>
</organism>
<sequence>MYAVLVTVRIDQSRSQEAMDDLATMVVPTTKATPGFIRGTWFSGEGTGHAMVLFDTREHADQMAARHATPPDGPVQIESIRTYEVRAEA</sequence>
<dbReference type="Proteomes" id="UP001199469">
    <property type="component" value="Unassembled WGS sequence"/>
</dbReference>
<proteinExistence type="predicted"/>
<dbReference type="SUPFAM" id="SSF54909">
    <property type="entry name" value="Dimeric alpha+beta barrel"/>
    <property type="match status" value="1"/>
</dbReference>
<dbReference type="InterPro" id="IPR011008">
    <property type="entry name" value="Dimeric_a/b-barrel"/>
</dbReference>
<evidence type="ECO:0000313" key="2">
    <source>
        <dbReference type="Proteomes" id="UP001199469"/>
    </source>
</evidence>
<accession>A0ABS8P3J8</accession>
<dbReference type="RefSeq" id="WP_230730493.1">
    <property type="nucleotide sequence ID" value="NZ_JAJNDB010000001.1"/>
</dbReference>
<keyword evidence="2" id="KW-1185">Reference proteome</keyword>
<evidence type="ECO:0008006" key="3">
    <source>
        <dbReference type="Google" id="ProtNLM"/>
    </source>
</evidence>